<keyword evidence="4" id="KW-1185">Reference proteome</keyword>
<evidence type="ECO:0000313" key="3">
    <source>
        <dbReference type="EMBL" id="MDO1449519.1"/>
    </source>
</evidence>
<evidence type="ECO:0000256" key="1">
    <source>
        <dbReference type="SAM" id="MobiDB-lite"/>
    </source>
</evidence>
<organism evidence="3 4">
    <name type="scientific">Rhodocytophaga aerolata</name>
    <dbReference type="NCBI Taxonomy" id="455078"/>
    <lineage>
        <taxon>Bacteria</taxon>
        <taxon>Pseudomonadati</taxon>
        <taxon>Bacteroidota</taxon>
        <taxon>Cytophagia</taxon>
        <taxon>Cytophagales</taxon>
        <taxon>Rhodocytophagaceae</taxon>
        <taxon>Rhodocytophaga</taxon>
    </lineage>
</organism>
<dbReference type="InterPro" id="IPR010921">
    <property type="entry name" value="Trp_repressor/repl_initiator"/>
</dbReference>
<dbReference type="Proteomes" id="UP001168528">
    <property type="component" value="Unassembled WGS sequence"/>
</dbReference>
<comment type="caution">
    <text evidence="3">The sequence shown here is derived from an EMBL/GenBank/DDBJ whole genome shotgun (WGS) entry which is preliminary data.</text>
</comment>
<evidence type="ECO:0000313" key="4">
    <source>
        <dbReference type="Proteomes" id="UP001168528"/>
    </source>
</evidence>
<sequence>MLQVAGNEQIHDTVESLMGKYGKKEVKSYLDNLQMNPTDLKMGKSKPETINAYTLKVAAKLYDTTPAQILNTKGNHHISEARMICVAILRKHSPLSLNEIADLYNLAARSYVHKLVKNMEDILETPQYNKELCKKYEIIAGQVKAYMEAFGKETTVDQTRSNKPVAASLTQAAMAQPIEHRIIQNSSRSSNIEQVLATNANIDAALASSDTLNFTGDEVDTSLGNESPEASVDFSPFNEPVIERNNNDGISKLMNNTNLVEDAKVVETPIDQTRSNNATAPASEEGFAPGEINVDALADEFAGSEQSSNNAAQGAPSSTSYNEPPAFTINPTSTSEGAGQAEGYQMPPEASEALNKFSTNTIMGMAEAMLPRITFSFVEINEREAGRIMENEDAVIRKRVANDIKQMNRENLQTLDKEVRTILPYMREPLSNLVTAERLRVSPGLALAVYGIWLVVVLFIAMNRMAGERKKLMEDLRAYRDEKKPL</sequence>
<dbReference type="EMBL" id="JAUKPO010000020">
    <property type="protein sequence ID" value="MDO1449519.1"/>
    <property type="molecule type" value="Genomic_DNA"/>
</dbReference>
<protein>
    <recommendedName>
        <fullName evidence="5">Chromosomal replication initiator DnaA C-terminal domain-containing protein</fullName>
    </recommendedName>
</protein>
<proteinExistence type="predicted"/>
<accession>A0ABT8RBP6</accession>
<feature type="region of interest" description="Disordered" evidence="1">
    <location>
        <begin position="302"/>
        <end position="345"/>
    </location>
</feature>
<name>A0ABT8RBP6_9BACT</name>
<gene>
    <name evidence="3" type="ORF">Q0590_24800</name>
</gene>
<feature type="compositionally biased region" description="Polar residues" evidence="1">
    <location>
        <begin position="304"/>
        <end position="322"/>
    </location>
</feature>
<dbReference type="SUPFAM" id="SSF48295">
    <property type="entry name" value="TrpR-like"/>
    <property type="match status" value="1"/>
</dbReference>
<keyword evidence="2" id="KW-1133">Transmembrane helix</keyword>
<evidence type="ECO:0008006" key="5">
    <source>
        <dbReference type="Google" id="ProtNLM"/>
    </source>
</evidence>
<feature type="transmembrane region" description="Helical" evidence="2">
    <location>
        <begin position="441"/>
        <end position="461"/>
    </location>
</feature>
<dbReference type="Gene3D" id="1.10.1750.10">
    <property type="match status" value="1"/>
</dbReference>
<reference evidence="3" key="1">
    <citation type="submission" date="2023-07" db="EMBL/GenBank/DDBJ databases">
        <title>The genome sequence of Rhodocytophaga aerolata KACC 12507.</title>
        <authorList>
            <person name="Zhang X."/>
        </authorList>
    </citation>
    <scope>NUCLEOTIDE SEQUENCE</scope>
    <source>
        <strain evidence="3">KACC 12507</strain>
    </source>
</reference>
<dbReference type="RefSeq" id="WP_302040323.1">
    <property type="nucleotide sequence ID" value="NZ_JAUKPO010000020.1"/>
</dbReference>
<keyword evidence="2" id="KW-0472">Membrane</keyword>
<evidence type="ECO:0000256" key="2">
    <source>
        <dbReference type="SAM" id="Phobius"/>
    </source>
</evidence>
<keyword evidence="2" id="KW-0812">Transmembrane</keyword>